<feature type="domain" description="Methyltransferase type 11" evidence="1">
    <location>
        <begin position="74"/>
        <end position="125"/>
    </location>
</feature>
<dbReference type="GeneID" id="29368135"/>
<accession>A0A2U2BHZ3</accession>
<gene>
    <name evidence="2" type="ORF">DF183_10635</name>
    <name evidence="3" type="ORF">M2J83_17150</name>
</gene>
<reference evidence="2 4" key="1">
    <citation type="submission" date="2018-05" db="EMBL/GenBank/DDBJ databases">
        <title>Genome Sequence of an Efficient Indole-Degrading Bacterium, Alcaligenes sp.YBY.</title>
        <authorList>
            <person name="Yang B."/>
        </authorList>
    </citation>
    <scope>NUCLEOTIDE SEQUENCE [LARGE SCALE GENOMIC DNA]</scope>
    <source>
        <strain evidence="2 4">YBY</strain>
    </source>
</reference>
<dbReference type="RefSeq" id="WP_045929756.1">
    <property type="nucleotide sequence ID" value="NZ_CAXOJJ010000010.1"/>
</dbReference>
<organism evidence="2 4">
    <name type="scientific">Alcaligenes faecalis</name>
    <dbReference type="NCBI Taxonomy" id="511"/>
    <lineage>
        <taxon>Bacteria</taxon>
        <taxon>Pseudomonadati</taxon>
        <taxon>Pseudomonadota</taxon>
        <taxon>Betaproteobacteria</taxon>
        <taxon>Burkholderiales</taxon>
        <taxon>Alcaligenaceae</taxon>
        <taxon>Alcaligenes</taxon>
    </lineage>
</organism>
<dbReference type="GO" id="GO:0032259">
    <property type="term" value="P:methylation"/>
    <property type="evidence" value="ECO:0007669"/>
    <property type="project" value="UniProtKB-KW"/>
</dbReference>
<evidence type="ECO:0000259" key="1">
    <source>
        <dbReference type="Pfam" id="PF08241"/>
    </source>
</evidence>
<dbReference type="Proteomes" id="UP001211866">
    <property type="component" value="Chromosome"/>
</dbReference>
<dbReference type="Pfam" id="PF08241">
    <property type="entry name" value="Methyltransf_11"/>
    <property type="match status" value="1"/>
</dbReference>
<protein>
    <submittedName>
        <fullName evidence="2">Class I SAM-dependent methyltransferase</fullName>
    </submittedName>
</protein>
<dbReference type="KEGG" id="afa:UZ73_14480"/>
<dbReference type="Gene3D" id="3.40.50.150">
    <property type="entry name" value="Vaccinia Virus protein VP39"/>
    <property type="match status" value="1"/>
</dbReference>
<reference evidence="2 4" key="2">
    <citation type="submission" date="2018-05" db="EMBL/GenBank/DDBJ databases">
        <authorList>
            <person name="Lanie J.A."/>
            <person name="Ng W.-L."/>
            <person name="Kazmierczak K.M."/>
            <person name="Andrzejewski T.M."/>
            <person name="Davidsen T.M."/>
            <person name="Wayne K.J."/>
            <person name="Tettelin H."/>
            <person name="Glass J.I."/>
            <person name="Rusch D."/>
            <person name="Podicherti R."/>
            <person name="Tsui H.-C.T."/>
            <person name="Winkler M.E."/>
        </authorList>
    </citation>
    <scope>NUCLEOTIDE SEQUENCE [LARGE SCALE GENOMIC DNA]</scope>
    <source>
        <strain evidence="2 4">YBY</strain>
    </source>
</reference>
<sequence length="253" mass="28714">MEQTLNDQFAQWLETVPGRYVRAWEQAGIDAEVVNTFGYHAIQIGLPHWDLLAHSRISCKVCTAQAGVLPAQQKNLVYAEPEHLPFDTQSIDLLILPHTLESASDPHQVLREAERVLVPEGRIILTGFNPLSLWGAHDWIPGLERGTPTLPGDVMSPLRLRDWLKLLSFDVQGTQMGCYAPLCRQQVWLDRWSWMEQSGARWWSFAGAVYMISAVKRTPALRMVGPKWKKNRRRVRRPMVVAGRAADEGISKT</sequence>
<dbReference type="Proteomes" id="UP000245216">
    <property type="component" value="Unassembled WGS sequence"/>
</dbReference>
<keyword evidence="2" id="KW-0489">Methyltransferase</keyword>
<dbReference type="STRING" id="511.UZ73_14480"/>
<dbReference type="GO" id="GO:0008757">
    <property type="term" value="F:S-adenosylmethionine-dependent methyltransferase activity"/>
    <property type="evidence" value="ECO:0007669"/>
    <property type="project" value="InterPro"/>
</dbReference>
<evidence type="ECO:0000313" key="4">
    <source>
        <dbReference type="Proteomes" id="UP000245216"/>
    </source>
</evidence>
<dbReference type="AlphaFoldDB" id="A0A2U2BHZ3"/>
<evidence type="ECO:0000313" key="3">
    <source>
        <dbReference type="EMBL" id="WBM37509.1"/>
    </source>
</evidence>
<proteinExistence type="predicted"/>
<reference evidence="3 5" key="3">
    <citation type="submission" date="2022-05" db="EMBL/GenBank/DDBJ databases">
        <title>Complete sequence of strain NY11312.</title>
        <authorList>
            <person name="Zhou D."/>
        </authorList>
    </citation>
    <scope>NUCLEOTIDE SEQUENCE [LARGE SCALE GENOMIC DNA]</scope>
    <source>
        <strain evidence="3 5">NY11312</strain>
    </source>
</reference>
<dbReference type="SUPFAM" id="SSF53335">
    <property type="entry name" value="S-adenosyl-L-methionine-dependent methyltransferases"/>
    <property type="match status" value="1"/>
</dbReference>
<keyword evidence="5" id="KW-1185">Reference proteome</keyword>
<dbReference type="EMBL" id="QEXO01000003">
    <property type="protein sequence ID" value="PWE13630.1"/>
    <property type="molecule type" value="Genomic_DNA"/>
</dbReference>
<name>A0A2U2BHZ3_ALCFA</name>
<evidence type="ECO:0000313" key="5">
    <source>
        <dbReference type="Proteomes" id="UP001211866"/>
    </source>
</evidence>
<dbReference type="InterPro" id="IPR029063">
    <property type="entry name" value="SAM-dependent_MTases_sf"/>
</dbReference>
<dbReference type="EMBL" id="CP096916">
    <property type="protein sequence ID" value="WBM37509.1"/>
    <property type="molecule type" value="Genomic_DNA"/>
</dbReference>
<evidence type="ECO:0000313" key="2">
    <source>
        <dbReference type="EMBL" id="PWE13630.1"/>
    </source>
</evidence>
<keyword evidence="2" id="KW-0808">Transferase</keyword>
<dbReference type="InterPro" id="IPR013216">
    <property type="entry name" value="Methyltransf_11"/>
</dbReference>